<dbReference type="InterPro" id="IPR004358">
    <property type="entry name" value="Sig_transdc_His_kin-like_C"/>
</dbReference>
<dbReference type="InterPro" id="IPR036890">
    <property type="entry name" value="HATPase_C_sf"/>
</dbReference>
<accession>A0A971M5A3</accession>
<evidence type="ECO:0000256" key="1">
    <source>
        <dbReference type="ARBA" id="ARBA00000085"/>
    </source>
</evidence>
<keyword evidence="5" id="KW-0808">Transferase</keyword>
<evidence type="ECO:0000256" key="3">
    <source>
        <dbReference type="ARBA" id="ARBA00022553"/>
    </source>
</evidence>
<dbReference type="InterPro" id="IPR003594">
    <property type="entry name" value="HATPase_dom"/>
</dbReference>
<gene>
    <name evidence="5" type="ORF">GXY80_12615</name>
</gene>
<comment type="catalytic activity">
    <reaction evidence="1">
        <text>ATP + protein L-histidine = ADP + protein N-phospho-L-histidine.</text>
        <dbReference type="EC" id="2.7.13.3"/>
    </reaction>
</comment>
<comment type="caution">
    <text evidence="5">The sequence shown here is derived from an EMBL/GenBank/DDBJ whole genome shotgun (WGS) entry which is preliminary data.</text>
</comment>
<evidence type="ECO:0000256" key="2">
    <source>
        <dbReference type="ARBA" id="ARBA00012438"/>
    </source>
</evidence>
<evidence type="ECO:0000313" key="6">
    <source>
        <dbReference type="Proteomes" id="UP000777265"/>
    </source>
</evidence>
<reference evidence="5" key="2">
    <citation type="submission" date="2020-01" db="EMBL/GenBank/DDBJ databases">
        <authorList>
            <person name="Campanaro S."/>
        </authorList>
    </citation>
    <scope>NUCLEOTIDE SEQUENCE</scope>
    <source>
        <strain evidence="5">AS06rmzACSIP_7</strain>
    </source>
</reference>
<dbReference type="Proteomes" id="UP000777265">
    <property type="component" value="Unassembled WGS sequence"/>
</dbReference>
<dbReference type="Pfam" id="PF02518">
    <property type="entry name" value="HATPase_c"/>
    <property type="match status" value="1"/>
</dbReference>
<sequence>MNNKDHLIDLLIHDLSGPISVVVTSAGNLLKKEDRYGPLTSRQRQSIERILRNASKAQSLLTELVEVYRSDEGLFDCRDFQVRDVLKESIVDALEVVEPLLAGELTFIKREDAFLRILEEHGIIVECTGRYHDSPFFHDKRKIQLILRNLISNALKYRREKINISVSGDLDLTLSVIDDGPGIPENGQEIVFKRFGYNKGNAGGGTGETPGLGFGLSCVKALVKVMGGVITLQSREGAGTHFTVCVPSHKSTGEKEAEE</sequence>
<name>A0A971M5A3_9BACT</name>
<dbReference type="PROSITE" id="PS50109">
    <property type="entry name" value="HIS_KIN"/>
    <property type="match status" value="1"/>
</dbReference>
<dbReference type="InterPro" id="IPR036097">
    <property type="entry name" value="HisK_dim/P_sf"/>
</dbReference>
<dbReference type="AlphaFoldDB" id="A0A971M5A3"/>
<dbReference type="GO" id="GO:0000155">
    <property type="term" value="F:phosphorelay sensor kinase activity"/>
    <property type="evidence" value="ECO:0007669"/>
    <property type="project" value="InterPro"/>
</dbReference>
<dbReference type="EMBL" id="JAAYEE010000232">
    <property type="protein sequence ID" value="NLW36298.1"/>
    <property type="molecule type" value="Genomic_DNA"/>
</dbReference>
<dbReference type="PRINTS" id="PR00344">
    <property type="entry name" value="BCTRLSENSOR"/>
</dbReference>
<dbReference type="SUPFAM" id="SSF47384">
    <property type="entry name" value="Homodimeric domain of signal transducing histidine kinase"/>
    <property type="match status" value="1"/>
</dbReference>
<dbReference type="CDD" id="cd00075">
    <property type="entry name" value="HATPase"/>
    <property type="match status" value="1"/>
</dbReference>
<proteinExistence type="predicted"/>
<dbReference type="SUPFAM" id="SSF55874">
    <property type="entry name" value="ATPase domain of HSP90 chaperone/DNA topoisomerase II/histidine kinase"/>
    <property type="match status" value="1"/>
</dbReference>
<reference evidence="5" key="1">
    <citation type="journal article" date="2020" name="Biotechnol. Biofuels">
        <title>New insights from the biogas microbiome by comprehensive genome-resolved metagenomics of nearly 1600 species originating from multiple anaerobic digesters.</title>
        <authorList>
            <person name="Campanaro S."/>
            <person name="Treu L."/>
            <person name="Rodriguez-R L.M."/>
            <person name="Kovalovszki A."/>
            <person name="Ziels R.M."/>
            <person name="Maus I."/>
            <person name="Zhu X."/>
            <person name="Kougias P.G."/>
            <person name="Basile A."/>
            <person name="Luo G."/>
            <person name="Schluter A."/>
            <person name="Konstantinidis K.T."/>
            <person name="Angelidaki I."/>
        </authorList>
    </citation>
    <scope>NUCLEOTIDE SEQUENCE</scope>
    <source>
        <strain evidence="5">AS06rmzACSIP_7</strain>
    </source>
</reference>
<dbReference type="Gene3D" id="3.30.565.10">
    <property type="entry name" value="Histidine kinase-like ATPase, C-terminal domain"/>
    <property type="match status" value="1"/>
</dbReference>
<keyword evidence="5" id="KW-0418">Kinase</keyword>
<dbReference type="SMART" id="SM00387">
    <property type="entry name" value="HATPase_c"/>
    <property type="match status" value="1"/>
</dbReference>
<protein>
    <recommendedName>
        <fullName evidence="2">histidine kinase</fullName>
        <ecNumber evidence="2">2.7.13.3</ecNumber>
    </recommendedName>
</protein>
<keyword evidence="3" id="KW-0597">Phosphoprotein</keyword>
<dbReference type="PANTHER" id="PTHR43547:SF2">
    <property type="entry name" value="HYBRID SIGNAL TRANSDUCTION HISTIDINE KINASE C"/>
    <property type="match status" value="1"/>
</dbReference>
<dbReference type="InterPro" id="IPR005467">
    <property type="entry name" value="His_kinase_dom"/>
</dbReference>
<evidence type="ECO:0000259" key="4">
    <source>
        <dbReference type="PROSITE" id="PS50109"/>
    </source>
</evidence>
<evidence type="ECO:0000313" key="5">
    <source>
        <dbReference type="EMBL" id="NLW36298.1"/>
    </source>
</evidence>
<organism evidence="5 6">
    <name type="scientific">Syntrophorhabdus aromaticivorans</name>
    <dbReference type="NCBI Taxonomy" id="328301"/>
    <lineage>
        <taxon>Bacteria</taxon>
        <taxon>Pseudomonadati</taxon>
        <taxon>Thermodesulfobacteriota</taxon>
        <taxon>Syntrophorhabdia</taxon>
        <taxon>Syntrophorhabdales</taxon>
        <taxon>Syntrophorhabdaceae</taxon>
        <taxon>Syntrophorhabdus</taxon>
    </lineage>
</organism>
<dbReference type="PANTHER" id="PTHR43547">
    <property type="entry name" value="TWO-COMPONENT HISTIDINE KINASE"/>
    <property type="match status" value="1"/>
</dbReference>
<dbReference type="EC" id="2.7.13.3" evidence="2"/>
<feature type="domain" description="Histidine kinase" evidence="4">
    <location>
        <begin position="10"/>
        <end position="250"/>
    </location>
</feature>